<protein>
    <recommendedName>
        <fullName evidence="1">BTB domain-containing protein</fullName>
    </recommendedName>
</protein>
<dbReference type="InterPro" id="IPR000210">
    <property type="entry name" value="BTB/POZ_dom"/>
</dbReference>
<accession>A0A9N8KET9</accession>
<comment type="caution">
    <text evidence="2">The sequence shown here is derived from an EMBL/GenBank/DDBJ whole genome shotgun (WGS) entry which is preliminary data.</text>
</comment>
<dbReference type="AlphaFoldDB" id="A0A9N8KET9"/>
<dbReference type="Gene3D" id="3.30.710.10">
    <property type="entry name" value="Potassium Channel Kv1.1, Chain A"/>
    <property type="match status" value="1"/>
</dbReference>
<evidence type="ECO:0000259" key="1">
    <source>
        <dbReference type="PROSITE" id="PS50097"/>
    </source>
</evidence>
<dbReference type="CDD" id="cd18186">
    <property type="entry name" value="BTB_POZ_ZBTB_KLHL-like"/>
    <property type="match status" value="1"/>
</dbReference>
<dbReference type="OrthoDB" id="194443at2759"/>
<dbReference type="InterPro" id="IPR011333">
    <property type="entry name" value="SKP1/BTB/POZ_sf"/>
</dbReference>
<name>A0A9N8KET9_9PEZI</name>
<evidence type="ECO:0000313" key="2">
    <source>
        <dbReference type="EMBL" id="CAD0109458.1"/>
    </source>
</evidence>
<proteinExistence type="predicted"/>
<gene>
    <name evidence="2" type="ORF">AWRI4620_LOCUS3713</name>
</gene>
<dbReference type="Proteomes" id="UP000745764">
    <property type="component" value="Unassembled WGS sequence"/>
</dbReference>
<reference evidence="2" key="1">
    <citation type="submission" date="2020-06" db="EMBL/GenBank/DDBJ databases">
        <authorList>
            <person name="Onetto C."/>
        </authorList>
    </citation>
    <scope>NUCLEOTIDE SEQUENCE</scope>
</reference>
<evidence type="ECO:0000313" key="3">
    <source>
        <dbReference type="Proteomes" id="UP000745764"/>
    </source>
</evidence>
<dbReference type="EMBL" id="CAINUL010000004">
    <property type="protein sequence ID" value="CAD0109458.1"/>
    <property type="molecule type" value="Genomic_DNA"/>
</dbReference>
<sequence length="213" mass="24646">MIRVKSQDDGSGFIFSTTVHKEYLCFYSPYYTAAIKGGFSERHKDLFTLELSGKQTKTFVVWLYTGRLEYNAWKGVDHSDVYALYVFADQTDIIALRRTIMTCLVTCLRRPATPGDMARLVSQLPQHSGLRRFLLDEAIADRNIQERENKMVAWDWKKRGYLPEDFPADFYAQLVNGHLTKKARGYGDPTSNACHYHEHVDTQEWSSSKRDNL</sequence>
<dbReference type="PROSITE" id="PS50097">
    <property type="entry name" value="BTB"/>
    <property type="match status" value="1"/>
</dbReference>
<keyword evidence="3" id="KW-1185">Reference proteome</keyword>
<organism evidence="2 3">
    <name type="scientific">Aureobasidium uvarum</name>
    <dbReference type="NCBI Taxonomy" id="2773716"/>
    <lineage>
        <taxon>Eukaryota</taxon>
        <taxon>Fungi</taxon>
        <taxon>Dikarya</taxon>
        <taxon>Ascomycota</taxon>
        <taxon>Pezizomycotina</taxon>
        <taxon>Dothideomycetes</taxon>
        <taxon>Dothideomycetidae</taxon>
        <taxon>Dothideales</taxon>
        <taxon>Saccotheciaceae</taxon>
        <taxon>Aureobasidium</taxon>
    </lineage>
</organism>
<dbReference type="SUPFAM" id="SSF54695">
    <property type="entry name" value="POZ domain"/>
    <property type="match status" value="1"/>
</dbReference>
<feature type="domain" description="BTB" evidence="1">
    <location>
        <begin position="19"/>
        <end position="72"/>
    </location>
</feature>